<dbReference type="GO" id="GO:0043124">
    <property type="term" value="P:negative regulation of canonical NF-kappaB signal transduction"/>
    <property type="evidence" value="ECO:0007669"/>
    <property type="project" value="InterPro"/>
</dbReference>
<evidence type="ECO:0000313" key="9">
    <source>
        <dbReference type="Proteomes" id="UP000320762"/>
    </source>
</evidence>
<dbReference type="PANTHER" id="PTHR15263">
    <property type="entry name" value="I-KAPPA-B-LIKE PROTEIN IKBL"/>
    <property type="match status" value="1"/>
</dbReference>
<dbReference type="PANTHER" id="PTHR15263:SF1">
    <property type="entry name" value="NF-KAPPA-B INHIBITOR-LIKE PROTEIN 1"/>
    <property type="match status" value="1"/>
</dbReference>
<accession>A0A550BY13</accession>
<keyword evidence="5" id="KW-0539">Nucleus</keyword>
<keyword evidence="2" id="KW-0597">Phosphoprotein</keyword>
<proteinExistence type="predicted"/>
<protein>
    <recommendedName>
        <fullName evidence="10">J domain-containing protein</fullName>
    </recommendedName>
</protein>
<reference evidence="8 9" key="1">
    <citation type="journal article" date="2019" name="New Phytol.">
        <title>Comparative genomics reveals unique wood-decay strategies and fruiting body development in the Schizophyllaceae.</title>
        <authorList>
            <person name="Almasi E."/>
            <person name="Sahu N."/>
            <person name="Krizsan K."/>
            <person name="Balint B."/>
            <person name="Kovacs G.M."/>
            <person name="Kiss B."/>
            <person name="Cseklye J."/>
            <person name="Drula E."/>
            <person name="Henrissat B."/>
            <person name="Nagy I."/>
            <person name="Chovatia M."/>
            <person name="Adam C."/>
            <person name="LaButti K."/>
            <person name="Lipzen A."/>
            <person name="Riley R."/>
            <person name="Grigoriev I.V."/>
            <person name="Nagy L.G."/>
        </authorList>
    </citation>
    <scope>NUCLEOTIDE SEQUENCE [LARGE SCALE GENOMIC DNA]</scope>
    <source>
        <strain evidence="8 9">NL-1724</strain>
    </source>
</reference>
<evidence type="ECO:0000256" key="3">
    <source>
        <dbReference type="ARBA" id="ARBA00022737"/>
    </source>
</evidence>
<dbReference type="EMBL" id="VDMD01000047">
    <property type="protein sequence ID" value="TRM57452.1"/>
    <property type="molecule type" value="Genomic_DNA"/>
</dbReference>
<dbReference type="Proteomes" id="UP000320762">
    <property type="component" value="Unassembled WGS sequence"/>
</dbReference>
<dbReference type="AlphaFoldDB" id="A0A550BY13"/>
<comment type="subcellular location">
    <subcellularLocation>
        <location evidence="1">Nucleus</location>
    </subcellularLocation>
</comment>
<evidence type="ECO:0000256" key="4">
    <source>
        <dbReference type="ARBA" id="ARBA00023043"/>
    </source>
</evidence>
<evidence type="ECO:0000313" key="8">
    <source>
        <dbReference type="EMBL" id="TRM57452.1"/>
    </source>
</evidence>
<sequence length="276" mass="31304">MYNVKAPQRRMRGRPYMRQPHENSFHHAVPMPIPAFVDTTNVIDPTWDESTIRPPKTSPQRNTTPEFDEATIKARPERSPLVSKLSAQLDDATVRPVSSNPRGNVGLFREVLDKVAREARTEEKRLEAERKRAADVRRQREAEEARQRRQAELAAHAAAHALCQYDVAWKALGAGRVHAASLSLAQFPWPVLHAVRSADDISADAVYDFLFNVSAPVSTHPKERLKQEILRWHPDKFNTKVVQFALPADRARILDIAGRVARVLNELKARMDRPAL</sequence>
<dbReference type="InterPro" id="IPR038753">
    <property type="entry name" value="NFKBIL1"/>
</dbReference>
<comment type="caution">
    <text evidence="8">The sequence shown here is derived from an EMBL/GenBank/DDBJ whole genome shotgun (WGS) entry which is preliminary data.</text>
</comment>
<evidence type="ECO:0008006" key="10">
    <source>
        <dbReference type="Google" id="ProtNLM"/>
    </source>
</evidence>
<evidence type="ECO:0000256" key="6">
    <source>
        <dbReference type="SAM" id="Coils"/>
    </source>
</evidence>
<name>A0A550BY13_9AGAR</name>
<keyword evidence="4" id="KW-0040">ANK repeat</keyword>
<evidence type="ECO:0000256" key="7">
    <source>
        <dbReference type="SAM" id="MobiDB-lite"/>
    </source>
</evidence>
<keyword evidence="3" id="KW-0677">Repeat</keyword>
<feature type="coiled-coil region" evidence="6">
    <location>
        <begin position="109"/>
        <end position="146"/>
    </location>
</feature>
<evidence type="ECO:0000256" key="2">
    <source>
        <dbReference type="ARBA" id="ARBA00022553"/>
    </source>
</evidence>
<evidence type="ECO:0000256" key="5">
    <source>
        <dbReference type="ARBA" id="ARBA00023242"/>
    </source>
</evidence>
<dbReference type="STRING" id="97359.A0A550BY13"/>
<evidence type="ECO:0000256" key="1">
    <source>
        <dbReference type="ARBA" id="ARBA00004123"/>
    </source>
</evidence>
<dbReference type="OrthoDB" id="412109at2759"/>
<keyword evidence="9" id="KW-1185">Reference proteome</keyword>
<feature type="region of interest" description="Disordered" evidence="7">
    <location>
        <begin position="47"/>
        <end position="69"/>
    </location>
</feature>
<dbReference type="GO" id="GO:0005634">
    <property type="term" value="C:nucleus"/>
    <property type="evidence" value="ECO:0007669"/>
    <property type="project" value="UniProtKB-SubCell"/>
</dbReference>
<gene>
    <name evidence="8" type="ORF">BD626DRAFT_634842</name>
</gene>
<keyword evidence="6" id="KW-0175">Coiled coil</keyword>
<organism evidence="8 9">
    <name type="scientific">Schizophyllum amplum</name>
    <dbReference type="NCBI Taxonomy" id="97359"/>
    <lineage>
        <taxon>Eukaryota</taxon>
        <taxon>Fungi</taxon>
        <taxon>Dikarya</taxon>
        <taxon>Basidiomycota</taxon>
        <taxon>Agaricomycotina</taxon>
        <taxon>Agaricomycetes</taxon>
        <taxon>Agaricomycetidae</taxon>
        <taxon>Agaricales</taxon>
        <taxon>Schizophyllaceae</taxon>
        <taxon>Schizophyllum</taxon>
    </lineage>
</organism>